<evidence type="ECO:0000313" key="1">
    <source>
        <dbReference type="Proteomes" id="UP000235220"/>
    </source>
</evidence>
<reference evidence="2" key="1">
    <citation type="submission" date="2025-08" db="UniProtKB">
        <authorList>
            <consortium name="RefSeq"/>
        </authorList>
    </citation>
    <scope>IDENTIFICATION</scope>
    <source>
        <tissue evidence="2">Leaves</tissue>
    </source>
</reference>
<organism evidence="1 2">
    <name type="scientific">Juglans regia</name>
    <name type="common">English walnut</name>
    <dbReference type="NCBI Taxonomy" id="51240"/>
    <lineage>
        <taxon>Eukaryota</taxon>
        <taxon>Viridiplantae</taxon>
        <taxon>Streptophyta</taxon>
        <taxon>Embryophyta</taxon>
        <taxon>Tracheophyta</taxon>
        <taxon>Spermatophyta</taxon>
        <taxon>Magnoliopsida</taxon>
        <taxon>eudicotyledons</taxon>
        <taxon>Gunneridae</taxon>
        <taxon>Pentapetalae</taxon>
        <taxon>rosids</taxon>
        <taxon>fabids</taxon>
        <taxon>Fagales</taxon>
        <taxon>Juglandaceae</taxon>
        <taxon>Juglans</taxon>
    </lineage>
</organism>
<proteinExistence type="predicted"/>
<dbReference type="OrthoDB" id="1723222at2759"/>
<protein>
    <submittedName>
        <fullName evidence="2">Uncharacterized protein LOC108997905</fullName>
    </submittedName>
</protein>
<keyword evidence="1" id="KW-1185">Reference proteome</keyword>
<dbReference type="InterPro" id="IPR012337">
    <property type="entry name" value="RNaseH-like_sf"/>
</dbReference>
<sequence length="187" mass="22488">MATPYHYQTSSHVEMSNQEMKHILKKTMSVSQTNWARRLDDALWVYRTAFKTPIRMSPYRLIYGKVCHLPMELEHRAYWATRTPNFDLQVAGEKRKLQINKMDEFRNDAYENAWISKDKTKRWHDKHILIREFKVGQKVLLFNSRLQLFPGKLALDGRDHLWNEEIREISKKYMCNVPISEVRRVSF</sequence>
<name>A0A2I4FDV2_JUGRE</name>
<accession>A0A2I4FDV2</accession>
<gene>
    <name evidence="2" type="primary">LOC108997905</name>
</gene>
<dbReference type="SUPFAM" id="SSF53098">
    <property type="entry name" value="Ribonuclease H-like"/>
    <property type="match status" value="1"/>
</dbReference>
<dbReference type="Gramene" id="Jr04_05930_p1">
    <property type="protein sequence ID" value="cds.Jr04_05930_p1"/>
    <property type="gene ID" value="Jr04_05930"/>
</dbReference>
<dbReference type="InterPro" id="IPR052160">
    <property type="entry name" value="Gypsy_RT_Integrase-like"/>
</dbReference>
<dbReference type="KEGG" id="jre:108997905"/>
<dbReference type="Gene3D" id="3.30.420.10">
    <property type="entry name" value="Ribonuclease H-like superfamily/Ribonuclease H"/>
    <property type="match status" value="1"/>
</dbReference>
<dbReference type="PANTHER" id="PTHR47266">
    <property type="entry name" value="ENDONUCLEASE-RELATED"/>
    <property type="match status" value="1"/>
</dbReference>
<evidence type="ECO:0000313" key="2">
    <source>
        <dbReference type="RefSeq" id="XP_018829834.1"/>
    </source>
</evidence>
<dbReference type="GeneID" id="108997905"/>
<dbReference type="GO" id="GO:0003676">
    <property type="term" value="F:nucleic acid binding"/>
    <property type="evidence" value="ECO:0007669"/>
    <property type="project" value="InterPro"/>
</dbReference>
<dbReference type="Proteomes" id="UP000235220">
    <property type="component" value="Chromosome 4"/>
</dbReference>
<dbReference type="AlphaFoldDB" id="A0A2I4FDV2"/>
<dbReference type="InterPro" id="IPR036397">
    <property type="entry name" value="RNaseH_sf"/>
</dbReference>
<dbReference type="RefSeq" id="XP_018829834.1">
    <property type="nucleotide sequence ID" value="XM_018974289.1"/>
</dbReference>